<proteinExistence type="predicted"/>
<accession>A0A392PEZ1</accession>
<keyword evidence="2" id="KW-1185">Reference proteome</keyword>
<name>A0A392PEZ1_9FABA</name>
<gene>
    <name evidence="1" type="ORF">A2U01_0031131</name>
</gene>
<organism evidence="1 2">
    <name type="scientific">Trifolium medium</name>
    <dbReference type="NCBI Taxonomy" id="97028"/>
    <lineage>
        <taxon>Eukaryota</taxon>
        <taxon>Viridiplantae</taxon>
        <taxon>Streptophyta</taxon>
        <taxon>Embryophyta</taxon>
        <taxon>Tracheophyta</taxon>
        <taxon>Spermatophyta</taxon>
        <taxon>Magnoliopsida</taxon>
        <taxon>eudicotyledons</taxon>
        <taxon>Gunneridae</taxon>
        <taxon>Pentapetalae</taxon>
        <taxon>rosids</taxon>
        <taxon>fabids</taxon>
        <taxon>Fabales</taxon>
        <taxon>Fabaceae</taxon>
        <taxon>Papilionoideae</taxon>
        <taxon>50 kb inversion clade</taxon>
        <taxon>NPAAA clade</taxon>
        <taxon>Hologalegina</taxon>
        <taxon>IRL clade</taxon>
        <taxon>Trifolieae</taxon>
        <taxon>Trifolium</taxon>
    </lineage>
</organism>
<evidence type="ECO:0000313" key="2">
    <source>
        <dbReference type="Proteomes" id="UP000265520"/>
    </source>
</evidence>
<comment type="caution">
    <text evidence="1">The sequence shown here is derived from an EMBL/GenBank/DDBJ whole genome shotgun (WGS) entry which is preliminary data.</text>
</comment>
<sequence length="100" mass="11394">MEQNSTVAMDVDTGADKEKKIKLKMNRSKKEKAMFNFNVYIYKEASKFNKIRMKNSPLVEPDISNAVIELFPGKMAYQALYSAFNSLIKSSVEEICDENG</sequence>
<dbReference type="Proteomes" id="UP000265520">
    <property type="component" value="Unassembled WGS sequence"/>
</dbReference>
<dbReference type="EMBL" id="LXQA010074791">
    <property type="protein sequence ID" value="MCI10040.1"/>
    <property type="molecule type" value="Genomic_DNA"/>
</dbReference>
<dbReference type="AlphaFoldDB" id="A0A392PEZ1"/>
<protein>
    <submittedName>
        <fullName evidence="1">Uncharacterized protein</fullName>
    </submittedName>
</protein>
<reference evidence="1 2" key="1">
    <citation type="journal article" date="2018" name="Front. Plant Sci.">
        <title>Red Clover (Trifolium pratense) and Zigzag Clover (T. medium) - A Picture of Genomic Similarities and Differences.</title>
        <authorList>
            <person name="Dluhosova J."/>
            <person name="Istvanek J."/>
            <person name="Nedelnik J."/>
            <person name="Repkova J."/>
        </authorList>
    </citation>
    <scope>NUCLEOTIDE SEQUENCE [LARGE SCALE GENOMIC DNA]</scope>
    <source>
        <strain evidence="2">cv. 10/8</strain>
        <tissue evidence="1">Leaf</tissue>
    </source>
</reference>
<evidence type="ECO:0000313" key="1">
    <source>
        <dbReference type="EMBL" id="MCI10040.1"/>
    </source>
</evidence>